<evidence type="ECO:0000256" key="8">
    <source>
        <dbReference type="ARBA" id="ARBA00023136"/>
    </source>
</evidence>
<name>A0ABS0AUI6_9GAMM</name>
<comment type="caution">
    <text evidence="14">The sequence shown here is derived from an EMBL/GenBank/DDBJ whole genome shotgun (WGS) entry which is preliminary data.</text>
</comment>
<dbReference type="InterPro" id="IPR012910">
    <property type="entry name" value="Plug_dom"/>
</dbReference>
<sequence>MTPALALAAEPGNHAPLQVAALDPVVVTPTRTSRTADASLSSVTVIDEQQLRRQDPVELRDALQSQPGVDMTGNGAFGKTTSMFLRGTGSSSTLLMVDGVRLRSATAGSPSWQFLPPRLIDRVEIVRGPRGSLYGADAVGGVVQVFTPDGSDPGTWLEMGAGSFNSRRFSAGTEGERDGTRYALGIDRFDTDGTEIREGSEDRGYDNTAGHMRVTHRFDNNAEVGVFGFRANGTTEFEGSIPEQEKSTDYAIQVAGVNGQLWLGDNWLSKVQISDARDQNESFTDGDRDSIFDTRSRAAQWQNVIVTDNMEFVLGGDFRRDSIESTTQYEETERDNAGGFAQLLLGFGALDVQASGRYDDNEAYGHKTTGAVALGYKLGLHHRLRASYGTAFRAPTFNDLYYPGFGNPDLDPESSETTELGVRGQFQHWFWDLAVYQTDVEDLIDTKQVGGNYLAFNVNEARIRGAELSGGLELDQWRLAAAFTAQDPEDRQTDNVLQRRAQRSARLDLDRRLGDLSLGGSLVVSGHRYDDADNEDRLAGYGLLDLRAGWRFAPRWSGRVVVRNVLDKEYATTRNFSGWDYLNAGRSVMASLRYDID</sequence>
<evidence type="ECO:0000313" key="15">
    <source>
        <dbReference type="Proteomes" id="UP000662703"/>
    </source>
</evidence>
<comment type="similarity">
    <text evidence="10 11">Belongs to the TonB-dependent receptor family.</text>
</comment>
<organism evidence="14 15">
    <name type="scientific">Alloalcanivorax profundimaris</name>
    <dbReference type="NCBI Taxonomy" id="2735259"/>
    <lineage>
        <taxon>Bacteria</taxon>
        <taxon>Pseudomonadati</taxon>
        <taxon>Pseudomonadota</taxon>
        <taxon>Gammaproteobacteria</taxon>
        <taxon>Oceanospirillales</taxon>
        <taxon>Alcanivoracaceae</taxon>
        <taxon>Alloalcanivorax</taxon>
    </lineage>
</organism>
<dbReference type="Gene3D" id="2.170.130.10">
    <property type="entry name" value="TonB-dependent receptor, plug domain"/>
    <property type="match status" value="1"/>
</dbReference>
<reference evidence="14 15" key="1">
    <citation type="submission" date="2012-09" db="EMBL/GenBank/DDBJ databases">
        <title>Genome Sequence of alkane-degrading Bacterium Alcanivorax sp. 521-1.</title>
        <authorList>
            <person name="Lai Q."/>
            <person name="Shao Z."/>
        </authorList>
    </citation>
    <scope>NUCLEOTIDE SEQUENCE [LARGE SCALE GENOMIC DNA]</scope>
    <source>
        <strain evidence="14 15">521-1</strain>
    </source>
</reference>
<evidence type="ECO:0000256" key="10">
    <source>
        <dbReference type="PROSITE-ProRule" id="PRU01360"/>
    </source>
</evidence>
<feature type="domain" description="TonB-dependent receptor plug" evidence="13">
    <location>
        <begin position="39"/>
        <end position="142"/>
    </location>
</feature>
<keyword evidence="5" id="KW-0732">Signal</keyword>
<keyword evidence="6" id="KW-0406">Ion transport</keyword>
<evidence type="ECO:0000256" key="6">
    <source>
        <dbReference type="ARBA" id="ARBA00023065"/>
    </source>
</evidence>
<keyword evidence="4 10" id="KW-0812">Transmembrane</keyword>
<evidence type="ECO:0000256" key="2">
    <source>
        <dbReference type="ARBA" id="ARBA00022448"/>
    </source>
</evidence>
<dbReference type="InterPro" id="IPR036942">
    <property type="entry name" value="Beta-barrel_TonB_sf"/>
</dbReference>
<dbReference type="PANTHER" id="PTHR30069">
    <property type="entry name" value="TONB-DEPENDENT OUTER MEMBRANE RECEPTOR"/>
    <property type="match status" value="1"/>
</dbReference>
<dbReference type="PANTHER" id="PTHR30069:SF53">
    <property type="entry name" value="COLICIN I RECEPTOR-RELATED"/>
    <property type="match status" value="1"/>
</dbReference>
<gene>
    <name evidence="14" type="ORF">Y5W_02244</name>
</gene>
<comment type="subcellular location">
    <subcellularLocation>
        <location evidence="1 10">Cell outer membrane</location>
        <topology evidence="1 10">Multi-pass membrane protein</topology>
    </subcellularLocation>
</comment>
<dbReference type="Gene3D" id="2.40.170.20">
    <property type="entry name" value="TonB-dependent receptor, beta-barrel domain"/>
    <property type="match status" value="1"/>
</dbReference>
<keyword evidence="7 11" id="KW-0798">TonB box</keyword>
<keyword evidence="3 10" id="KW-1134">Transmembrane beta strand</keyword>
<evidence type="ECO:0000259" key="12">
    <source>
        <dbReference type="Pfam" id="PF00593"/>
    </source>
</evidence>
<evidence type="ECO:0000256" key="1">
    <source>
        <dbReference type="ARBA" id="ARBA00004571"/>
    </source>
</evidence>
<keyword evidence="9 10" id="KW-0998">Cell outer membrane</keyword>
<dbReference type="InterPro" id="IPR000531">
    <property type="entry name" value="Beta-barrel_TonB"/>
</dbReference>
<evidence type="ECO:0000256" key="4">
    <source>
        <dbReference type="ARBA" id="ARBA00022692"/>
    </source>
</evidence>
<evidence type="ECO:0000256" key="5">
    <source>
        <dbReference type="ARBA" id="ARBA00022729"/>
    </source>
</evidence>
<accession>A0ABS0AUI6</accession>
<evidence type="ECO:0000259" key="13">
    <source>
        <dbReference type="Pfam" id="PF07715"/>
    </source>
</evidence>
<keyword evidence="8 10" id="KW-0472">Membrane</keyword>
<dbReference type="CDD" id="cd01347">
    <property type="entry name" value="ligand_gated_channel"/>
    <property type="match status" value="1"/>
</dbReference>
<proteinExistence type="inferred from homology"/>
<dbReference type="Pfam" id="PF00593">
    <property type="entry name" value="TonB_dep_Rec_b-barrel"/>
    <property type="match status" value="1"/>
</dbReference>
<evidence type="ECO:0000313" key="14">
    <source>
        <dbReference type="EMBL" id="MBF5056950.1"/>
    </source>
</evidence>
<keyword evidence="14" id="KW-0675">Receptor</keyword>
<evidence type="ECO:0000256" key="11">
    <source>
        <dbReference type="RuleBase" id="RU003357"/>
    </source>
</evidence>
<dbReference type="Proteomes" id="UP000662703">
    <property type="component" value="Unassembled WGS sequence"/>
</dbReference>
<protein>
    <submittedName>
        <fullName evidence="14">TonB-dependent receptor protein</fullName>
    </submittedName>
</protein>
<keyword evidence="15" id="KW-1185">Reference proteome</keyword>
<dbReference type="PROSITE" id="PS52016">
    <property type="entry name" value="TONB_DEPENDENT_REC_3"/>
    <property type="match status" value="1"/>
</dbReference>
<evidence type="ECO:0000256" key="7">
    <source>
        <dbReference type="ARBA" id="ARBA00023077"/>
    </source>
</evidence>
<evidence type="ECO:0000256" key="3">
    <source>
        <dbReference type="ARBA" id="ARBA00022452"/>
    </source>
</evidence>
<dbReference type="EMBL" id="ARXX01000033">
    <property type="protein sequence ID" value="MBF5056950.1"/>
    <property type="molecule type" value="Genomic_DNA"/>
</dbReference>
<keyword evidence="2 10" id="KW-0813">Transport</keyword>
<dbReference type="Pfam" id="PF07715">
    <property type="entry name" value="Plug"/>
    <property type="match status" value="1"/>
</dbReference>
<dbReference type="InterPro" id="IPR037066">
    <property type="entry name" value="Plug_dom_sf"/>
</dbReference>
<evidence type="ECO:0000256" key="9">
    <source>
        <dbReference type="ARBA" id="ARBA00023237"/>
    </source>
</evidence>
<dbReference type="InterPro" id="IPR039426">
    <property type="entry name" value="TonB-dep_rcpt-like"/>
</dbReference>
<dbReference type="SUPFAM" id="SSF56935">
    <property type="entry name" value="Porins"/>
    <property type="match status" value="1"/>
</dbReference>
<feature type="domain" description="TonB-dependent receptor-like beta-barrel" evidence="12">
    <location>
        <begin position="199"/>
        <end position="565"/>
    </location>
</feature>